<accession>A0ABN7WC82</accession>
<name>A0ABN7WC82_GIGMA</name>
<dbReference type="Proteomes" id="UP000789901">
    <property type="component" value="Unassembled WGS sequence"/>
</dbReference>
<proteinExistence type="predicted"/>
<dbReference type="EMBL" id="CAJVQB010038471">
    <property type="protein sequence ID" value="CAG8826292.1"/>
    <property type="molecule type" value="Genomic_DNA"/>
</dbReference>
<evidence type="ECO:0000313" key="2">
    <source>
        <dbReference type="Proteomes" id="UP000789901"/>
    </source>
</evidence>
<comment type="caution">
    <text evidence="1">The sequence shown here is derived from an EMBL/GenBank/DDBJ whole genome shotgun (WGS) entry which is preliminary data.</text>
</comment>
<protein>
    <submittedName>
        <fullName evidence="1">5903_t:CDS:1</fullName>
    </submittedName>
</protein>
<keyword evidence="2" id="KW-1185">Reference proteome</keyword>
<reference evidence="1 2" key="1">
    <citation type="submission" date="2021-06" db="EMBL/GenBank/DDBJ databases">
        <authorList>
            <person name="Kallberg Y."/>
            <person name="Tangrot J."/>
            <person name="Rosling A."/>
        </authorList>
    </citation>
    <scope>NUCLEOTIDE SEQUENCE [LARGE SCALE GENOMIC DNA]</scope>
    <source>
        <strain evidence="1 2">120-4 pot B 10/14</strain>
    </source>
</reference>
<organism evidence="1 2">
    <name type="scientific">Gigaspora margarita</name>
    <dbReference type="NCBI Taxonomy" id="4874"/>
    <lineage>
        <taxon>Eukaryota</taxon>
        <taxon>Fungi</taxon>
        <taxon>Fungi incertae sedis</taxon>
        <taxon>Mucoromycota</taxon>
        <taxon>Glomeromycotina</taxon>
        <taxon>Glomeromycetes</taxon>
        <taxon>Diversisporales</taxon>
        <taxon>Gigasporaceae</taxon>
        <taxon>Gigaspora</taxon>
    </lineage>
</organism>
<gene>
    <name evidence="1" type="ORF">GMARGA_LOCUS29083</name>
</gene>
<feature type="non-terminal residue" evidence="1">
    <location>
        <position position="1"/>
    </location>
</feature>
<sequence>SQNIFKSIEAFRIYNEINMLNQNLTNKNKEDITKRQQKIELKIVALQYLVDYINEELNINNFQHIETIINNLDCAFTINSDIKKAKNQKV</sequence>
<evidence type="ECO:0000313" key="1">
    <source>
        <dbReference type="EMBL" id="CAG8826292.1"/>
    </source>
</evidence>